<dbReference type="Proteomes" id="UP000887574">
    <property type="component" value="Unplaced"/>
</dbReference>
<proteinExistence type="predicted"/>
<evidence type="ECO:0000313" key="2">
    <source>
        <dbReference type="WBParaSite" id="jg183"/>
    </source>
</evidence>
<dbReference type="WBParaSite" id="jg183">
    <property type="protein sequence ID" value="jg183"/>
    <property type="gene ID" value="jg183"/>
</dbReference>
<reference evidence="2" key="1">
    <citation type="submission" date="2022-11" db="UniProtKB">
        <authorList>
            <consortium name="WormBaseParasite"/>
        </authorList>
    </citation>
    <scope>IDENTIFICATION</scope>
</reference>
<organism evidence="1 2">
    <name type="scientific">Ditylenchus dipsaci</name>
    <dbReference type="NCBI Taxonomy" id="166011"/>
    <lineage>
        <taxon>Eukaryota</taxon>
        <taxon>Metazoa</taxon>
        <taxon>Ecdysozoa</taxon>
        <taxon>Nematoda</taxon>
        <taxon>Chromadorea</taxon>
        <taxon>Rhabditida</taxon>
        <taxon>Tylenchina</taxon>
        <taxon>Tylenchomorpha</taxon>
        <taxon>Sphaerularioidea</taxon>
        <taxon>Anguinidae</taxon>
        <taxon>Anguininae</taxon>
        <taxon>Ditylenchus</taxon>
    </lineage>
</organism>
<evidence type="ECO:0000313" key="1">
    <source>
        <dbReference type="Proteomes" id="UP000887574"/>
    </source>
</evidence>
<keyword evidence="1" id="KW-1185">Reference proteome</keyword>
<sequence length="133" mass="15144">MKSSGSPLTLVSVQLERKANVGKYSKNSLSYLSKDKFAFSPLTKQLVDAITRKHLPFYYSTQRTTQLVCLCHRKLILSTGKYNSETTKLNLSHYEVGEAKEMQEFVLKFTAYKQETNGFDNKESSKKPNFTSA</sequence>
<dbReference type="AlphaFoldDB" id="A0A915DBY7"/>
<accession>A0A915DBY7</accession>
<name>A0A915DBY7_9BILA</name>
<protein>
    <submittedName>
        <fullName evidence="2">Uncharacterized protein</fullName>
    </submittedName>
</protein>